<dbReference type="AlphaFoldDB" id="A0A2V3II47"/>
<proteinExistence type="predicted"/>
<dbReference type="OrthoDB" id="10521558at2759"/>
<evidence type="ECO:0000313" key="2">
    <source>
        <dbReference type="Proteomes" id="UP000247409"/>
    </source>
</evidence>
<name>A0A2V3II47_9FLOR</name>
<organism evidence="1 2">
    <name type="scientific">Gracilariopsis chorda</name>
    <dbReference type="NCBI Taxonomy" id="448386"/>
    <lineage>
        <taxon>Eukaryota</taxon>
        <taxon>Rhodophyta</taxon>
        <taxon>Florideophyceae</taxon>
        <taxon>Rhodymeniophycidae</taxon>
        <taxon>Gracilariales</taxon>
        <taxon>Gracilariaceae</taxon>
        <taxon>Gracilariopsis</taxon>
    </lineage>
</organism>
<keyword evidence="2" id="KW-1185">Reference proteome</keyword>
<reference evidence="1 2" key="1">
    <citation type="journal article" date="2018" name="Mol. Biol. Evol.">
        <title>Analysis of the draft genome of the red seaweed Gracilariopsis chorda provides insights into genome size evolution in Rhodophyta.</title>
        <authorList>
            <person name="Lee J."/>
            <person name="Yang E.C."/>
            <person name="Graf L."/>
            <person name="Yang J.H."/>
            <person name="Qiu H."/>
            <person name="Zel Zion U."/>
            <person name="Chan C.X."/>
            <person name="Stephens T.G."/>
            <person name="Weber A.P.M."/>
            <person name="Boo G.H."/>
            <person name="Boo S.M."/>
            <person name="Kim K.M."/>
            <person name="Shin Y."/>
            <person name="Jung M."/>
            <person name="Lee S.J."/>
            <person name="Yim H.S."/>
            <person name="Lee J.H."/>
            <person name="Bhattacharya D."/>
            <person name="Yoon H.S."/>
        </authorList>
    </citation>
    <scope>NUCLEOTIDE SEQUENCE [LARGE SCALE GENOMIC DNA]</scope>
    <source>
        <strain evidence="1 2">SKKU-2015</strain>
        <tissue evidence="1">Whole body</tissue>
    </source>
</reference>
<protein>
    <submittedName>
        <fullName evidence="1">Uncharacterized protein</fullName>
    </submittedName>
</protein>
<accession>A0A2V3II47</accession>
<dbReference type="EMBL" id="NBIV01000197">
    <property type="protein sequence ID" value="PXF41764.1"/>
    <property type="molecule type" value="Genomic_DNA"/>
</dbReference>
<gene>
    <name evidence="1" type="ORF">BWQ96_08514</name>
</gene>
<comment type="caution">
    <text evidence="1">The sequence shown here is derived from an EMBL/GenBank/DDBJ whole genome shotgun (WGS) entry which is preliminary data.</text>
</comment>
<dbReference type="Proteomes" id="UP000247409">
    <property type="component" value="Unassembled WGS sequence"/>
</dbReference>
<evidence type="ECO:0000313" key="1">
    <source>
        <dbReference type="EMBL" id="PXF41764.1"/>
    </source>
</evidence>
<sequence length="414" mass="45687">MASVFSYFRVNFSGLSSISDIMSIEEGLKFNPNLTLSTIQFSSDNLNSIVAALITTIIIANPQSIVNKLVAVSKQDVFSFNSYRRAFVFANSDDPSLGFSCLRGRYGFGFGNGSHTQLKLRKKLLIVPLFARYSDFAKVVSKTEELRVPGLLMAGQDLKIGALFSVLVSCKKVVVLGFGVKWAMPNGDVFHSKVSNYESYVHLGVLADAVRQPTKSTCEIRRVEPISDSANGVFMASLDCAFPPEKEFSTLLVAMTKSLHFQEQEEVALRHRRFANGSSVMDSRTCAAEITINRPLMNLILLVIGAVAAFAVNKTTAALLSCRADVTHLGFHMVRELLGHDTRANPLQHGKEQEQDQRVTIRRFVCINEESAHVCFMEGDGDRVVQHLEDSRHVACCSQIACVGRRLVRPNGLT</sequence>